<dbReference type="EMBL" id="GGEC01028711">
    <property type="protein sequence ID" value="MBX09195.1"/>
    <property type="molecule type" value="Transcribed_RNA"/>
</dbReference>
<protein>
    <submittedName>
        <fullName evidence="1">Uncharacterized protein</fullName>
    </submittedName>
</protein>
<name>A0A2P2KU19_RHIMU</name>
<proteinExistence type="predicted"/>
<organism evidence="1">
    <name type="scientific">Rhizophora mucronata</name>
    <name type="common">Asiatic mangrove</name>
    <dbReference type="NCBI Taxonomy" id="61149"/>
    <lineage>
        <taxon>Eukaryota</taxon>
        <taxon>Viridiplantae</taxon>
        <taxon>Streptophyta</taxon>
        <taxon>Embryophyta</taxon>
        <taxon>Tracheophyta</taxon>
        <taxon>Spermatophyta</taxon>
        <taxon>Magnoliopsida</taxon>
        <taxon>eudicotyledons</taxon>
        <taxon>Gunneridae</taxon>
        <taxon>Pentapetalae</taxon>
        <taxon>rosids</taxon>
        <taxon>fabids</taxon>
        <taxon>Malpighiales</taxon>
        <taxon>Rhizophoraceae</taxon>
        <taxon>Rhizophora</taxon>
    </lineage>
</organism>
<reference evidence="1" key="1">
    <citation type="submission" date="2018-02" db="EMBL/GenBank/DDBJ databases">
        <title>Rhizophora mucronata_Transcriptome.</title>
        <authorList>
            <person name="Meera S.P."/>
            <person name="Sreeshan A."/>
            <person name="Augustine A."/>
        </authorList>
    </citation>
    <scope>NUCLEOTIDE SEQUENCE</scope>
    <source>
        <tissue evidence="1">Leaf</tissue>
    </source>
</reference>
<dbReference type="AlphaFoldDB" id="A0A2P2KU19"/>
<accession>A0A2P2KU19</accession>
<sequence length="32" mass="3487">MDKSPSSTCMEIAKTPCCTSLCVQGNERKPKL</sequence>
<evidence type="ECO:0000313" key="1">
    <source>
        <dbReference type="EMBL" id="MBX09195.1"/>
    </source>
</evidence>